<feature type="transmembrane region" description="Helical" evidence="11">
    <location>
        <begin position="100"/>
        <end position="121"/>
    </location>
</feature>
<feature type="region of interest" description="Disordered" evidence="12">
    <location>
        <begin position="1"/>
        <end position="29"/>
    </location>
</feature>
<comment type="subcellular location">
    <subcellularLocation>
        <location evidence="11">Cell inner membrane</location>
        <topology evidence="11">Multi-pass membrane protein</topology>
    </subcellularLocation>
    <subcellularLocation>
        <location evidence="1">Membrane</location>
        <topology evidence="1">Multi-pass membrane protein</topology>
    </subcellularLocation>
</comment>
<evidence type="ECO:0000313" key="14">
    <source>
        <dbReference type="Proteomes" id="UP000235861"/>
    </source>
</evidence>
<evidence type="ECO:0000256" key="10">
    <source>
        <dbReference type="ARBA" id="ARBA00023316"/>
    </source>
</evidence>
<protein>
    <recommendedName>
        <fullName evidence="11">Peptidoglycan glycosyltransferase MrdB</fullName>
        <shortName evidence="11">PGT</shortName>
        <ecNumber evidence="11">2.4.99.28</ecNumber>
    </recommendedName>
    <alternativeName>
        <fullName evidence="11">Cell elongation protein RodA</fullName>
    </alternativeName>
    <alternativeName>
        <fullName evidence="11">Cell wall polymerase</fullName>
    </alternativeName>
    <alternativeName>
        <fullName evidence="11">Peptidoglycan polymerase</fullName>
        <shortName evidence="11">PG polymerase</shortName>
    </alternativeName>
</protein>
<dbReference type="GO" id="GO:0008955">
    <property type="term" value="F:peptidoglycan glycosyltransferase activity"/>
    <property type="evidence" value="ECO:0007669"/>
    <property type="project" value="UniProtKB-UniRule"/>
</dbReference>
<evidence type="ECO:0000313" key="13">
    <source>
        <dbReference type="EMBL" id="PJG59187.1"/>
    </source>
</evidence>
<evidence type="ECO:0000256" key="6">
    <source>
        <dbReference type="ARBA" id="ARBA00022960"/>
    </source>
</evidence>
<dbReference type="InterPro" id="IPR018365">
    <property type="entry name" value="Cell_cycle_FtsW-rel_CS"/>
</dbReference>
<dbReference type="GO" id="GO:0032153">
    <property type="term" value="C:cell division site"/>
    <property type="evidence" value="ECO:0007669"/>
    <property type="project" value="TreeGrafter"/>
</dbReference>
<dbReference type="EMBL" id="PGGC01000077">
    <property type="protein sequence ID" value="PJG59187.1"/>
    <property type="molecule type" value="Genomic_DNA"/>
</dbReference>
<dbReference type="GO" id="GO:0051301">
    <property type="term" value="P:cell division"/>
    <property type="evidence" value="ECO:0007669"/>
    <property type="project" value="InterPro"/>
</dbReference>
<evidence type="ECO:0000256" key="7">
    <source>
        <dbReference type="ARBA" id="ARBA00022984"/>
    </source>
</evidence>
<dbReference type="EC" id="2.4.99.28" evidence="11"/>
<evidence type="ECO:0000256" key="11">
    <source>
        <dbReference type="HAMAP-Rule" id="MF_02079"/>
    </source>
</evidence>
<proteinExistence type="inferred from homology"/>
<comment type="caution">
    <text evidence="13">The sequence shown here is derived from an EMBL/GenBank/DDBJ whole genome shotgun (WGS) entry which is preliminary data.</text>
</comment>
<dbReference type="GO" id="GO:0009252">
    <property type="term" value="P:peptidoglycan biosynthetic process"/>
    <property type="evidence" value="ECO:0007669"/>
    <property type="project" value="UniProtKB-UniRule"/>
</dbReference>
<comment type="catalytic activity">
    <reaction evidence="11">
        <text>[GlcNAc-(1-&gt;4)-Mur2Ac(oyl-L-Ala-gamma-D-Glu-L-Lys-D-Ala-D-Ala)](n)-di-trans,octa-cis-undecaprenyl diphosphate + beta-D-GlcNAc-(1-&gt;4)-Mur2Ac(oyl-L-Ala-gamma-D-Glu-L-Lys-D-Ala-D-Ala)-di-trans,octa-cis-undecaprenyl diphosphate = [GlcNAc-(1-&gt;4)-Mur2Ac(oyl-L-Ala-gamma-D-Glu-L-Lys-D-Ala-D-Ala)](n+1)-di-trans,octa-cis-undecaprenyl diphosphate + di-trans,octa-cis-undecaprenyl diphosphate + H(+)</text>
        <dbReference type="Rhea" id="RHEA:23708"/>
        <dbReference type="Rhea" id="RHEA-COMP:9602"/>
        <dbReference type="Rhea" id="RHEA-COMP:9603"/>
        <dbReference type="ChEBI" id="CHEBI:15378"/>
        <dbReference type="ChEBI" id="CHEBI:58405"/>
        <dbReference type="ChEBI" id="CHEBI:60033"/>
        <dbReference type="ChEBI" id="CHEBI:78435"/>
        <dbReference type="EC" id="2.4.99.28"/>
    </reaction>
</comment>
<dbReference type="UniPathway" id="UPA00219"/>
<dbReference type="PROSITE" id="PS00428">
    <property type="entry name" value="FTSW_RODA_SPOVE"/>
    <property type="match status" value="1"/>
</dbReference>
<feature type="transmembrane region" description="Helical" evidence="11">
    <location>
        <begin position="298"/>
        <end position="319"/>
    </location>
</feature>
<comment type="function">
    <text evidence="11">Peptidoglycan polymerase that is essential for cell wall elongation.</text>
</comment>
<feature type="transmembrane region" description="Helical" evidence="11">
    <location>
        <begin position="331"/>
        <end position="358"/>
    </location>
</feature>
<reference evidence="13 14" key="1">
    <citation type="submission" date="2017-11" db="EMBL/GenBank/DDBJ databases">
        <title>Draft genome sequence of environmental isolate Aeromonas cavernicola sp. nov. MDC 2508.</title>
        <authorList>
            <person name="Colston S.M."/>
            <person name="Navarro A."/>
            <person name="Martinez-Murcia A.J."/>
            <person name="Graf J."/>
        </authorList>
    </citation>
    <scope>NUCLEOTIDE SEQUENCE [LARGE SCALE GENOMIC DNA]</scope>
    <source>
        <strain evidence="13 14">MDC 2508</strain>
    </source>
</reference>
<comment type="pathway">
    <text evidence="11">Cell wall biogenesis; peptidoglycan biosynthesis.</text>
</comment>
<organism evidence="13 14">
    <name type="scientific">Aeromonas cavernicola</name>
    <dbReference type="NCBI Taxonomy" id="1006623"/>
    <lineage>
        <taxon>Bacteria</taxon>
        <taxon>Pseudomonadati</taxon>
        <taxon>Pseudomonadota</taxon>
        <taxon>Gammaproteobacteria</taxon>
        <taxon>Aeromonadales</taxon>
        <taxon>Aeromonadaceae</taxon>
        <taxon>Aeromonas</taxon>
    </lineage>
</organism>
<keyword evidence="3 11" id="KW-0328">Glycosyltransferase</keyword>
<evidence type="ECO:0000256" key="3">
    <source>
        <dbReference type="ARBA" id="ARBA00022676"/>
    </source>
</evidence>
<dbReference type="Proteomes" id="UP000235861">
    <property type="component" value="Unassembled WGS sequence"/>
</dbReference>
<dbReference type="NCBIfam" id="TIGR02210">
    <property type="entry name" value="rodA_shape"/>
    <property type="match status" value="1"/>
</dbReference>
<evidence type="ECO:0000256" key="2">
    <source>
        <dbReference type="ARBA" id="ARBA00022475"/>
    </source>
</evidence>
<keyword evidence="10 11" id="KW-0961">Cell wall biogenesis/degradation</keyword>
<feature type="transmembrane region" description="Helical" evidence="11">
    <location>
        <begin position="165"/>
        <end position="182"/>
    </location>
</feature>
<feature type="transmembrane region" description="Helical" evidence="11">
    <location>
        <begin position="194"/>
        <end position="227"/>
    </location>
</feature>
<feature type="transmembrane region" description="Helical" evidence="11">
    <location>
        <begin position="364"/>
        <end position="385"/>
    </location>
</feature>
<evidence type="ECO:0000256" key="8">
    <source>
        <dbReference type="ARBA" id="ARBA00022989"/>
    </source>
</evidence>
<keyword evidence="6 11" id="KW-0133">Cell shape</keyword>
<keyword evidence="2 11" id="KW-1003">Cell membrane</keyword>
<dbReference type="InterPro" id="IPR001182">
    <property type="entry name" value="FtsW/RodA"/>
</dbReference>
<evidence type="ECO:0000256" key="9">
    <source>
        <dbReference type="ARBA" id="ARBA00023136"/>
    </source>
</evidence>
<dbReference type="HAMAP" id="MF_02079">
    <property type="entry name" value="PGT_RodA"/>
    <property type="match status" value="1"/>
</dbReference>
<accession>A0A2H9U591</accession>
<name>A0A2H9U591_9GAMM</name>
<evidence type="ECO:0000256" key="1">
    <source>
        <dbReference type="ARBA" id="ARBA00004141"/>
    </source>
</evidence>
<evidence type="ECO:0000256" key="4">
    <source>
        <dbReference type="ARBA" id="ARBA00022679"/>
    </source>
</evidence>
<sequence>MPTCSPLKRPCHRHRNRRPNRVRPPPMSNSARQQSIWYKLHIDLPLLLGLLAVMTLSMVVLYSASGQDLDAIVRQLVRGGLAFALMIGMAQLPPSFYARWSVPLFVLVVLLLIAVDVFGHIGKGAQRWLDLGFMKFQPSEVMKLSMPVMVAAWLSRHSLPPKLSHVLIALVMVLLPTLLIAAQPDLGTSILVAASGFFVIFLAGLSWWLIGLALMLLVAFMPVLWYFLMHDYQRQRVLMLLDPEKDPLGRGYHIIQSKIAIGSGGVFGKGWLQGTQSQLEFLPERHTDFIFAVFSEEFGLVGVILLLVLYLYVISRCLFISMQAQSSFERLLGGAITLTFFVYVFVNMGMVSGILPVVGVPLPLVSYGGTSMVTLMAGFGILMSIQTHRRLLA</sequence>
<dbReference type="GO" id="GO:0008360">
    <property type="term" value="P:regulation of cell shape"/>
    <property type="evidence" value="ECO:0007669"/>
    <property type="project" value="UniProtKB-KW"/>
</dbReference>
<dbReference type="PANTHER" id="PTHR30474">
    <property type="entry name" value="CELL CYCLE PROTEIN"/>
    <property type="match status" value="1"/>
</dbReference>
<keyword evidence="11" id="KW-0997">Cell inner membrane</keyword>
<evidence type="ECO:0000256" key="12">
    <source>
        <dbReference type="SAM" id="MobiDB-lite"/>
    </source>
</evidence>
<dbReference type="GO" id="GO:0005886">
    <property type="term" value="C:plasma membrane"/>
    <property type="evidence" value="ECO:0007669"/>
    <property type="project" value="UniProtKB-SubCell"/>
</dbReference>
<dbReference type="AlphaFoldDB" id="A0A2H9U591"/>
<keyword evidence="7 11" id="KW-0573">Peptidoglycan synthesis</keyword>
<keyword evidence="4 11" id="KW-0808">Transferase</keyword>
<keyword evidence="14" id="KW-1185">Reference proteome</keyword>
<dbReference type="PANTHER" id="PTHR30474:SF1">
    <property type="entry name" value="PEPTIDOGLYCAN GLYCOSYLTRANSFERASE MRDB"/>
    <property type="match status" value="1"/>
</dbReference>
<dbReference type="GO" id="GO:0015648">
    <property type="term" value="F:lipid-linked peptidoglycan transporter activity"/>
    <property type="evidence" value="ECO:0007669"/>
    <property type="project" value="TreeGrafter"/>
</dbReference>
<dbReference type="Pfam" id="PF01098">
    <property type="entry name" value="FTSW_RODA_SPOVE"/>
    <property type="match status" value="1"/>
</dbReference>
<feature type="transmembrane region" description="Helical" evidence="11">
    <location>
        <begin position="44"/>
        <end position="64"/>
    </location>
</feature>
<gene>
    <name evidence="11" type="primary">mrdB</name>
    <name evidence="11" type="synonym">rodA</name>
    <name evidence="13" type="ORF">CUC53_08715</name>
</gene>
<evidence type="ECO:0000256" key="5">
    <source>
        <dbReference type="ARBA" id="ARBA00022692"/>
    </source>
</evidence>
<dbReference type="GO" id="GO:0071555">
    <property type="term" value="P:cell wall organization"/>
    <property type="evidence" value="ECO:0007669"/>
    <property type="project" value="UniProtKB-KW"/>
</dbReference>
<keyword evidence="8 11" id="KW-1133">Transmembrane helix</keyword>
<keyword evidence="5 11" id="KW-0812">Transmembrane</keyword>
<dbReference type="InterPro" id="IPR011923">
    <property type="entry name" value="RodA/MrdB"/>
</dbReference>
<comment type="similarity">
    <text evidence="11">Belongs to the SEDS family. MrdB/RodA subfamily.</text>
</comment>
<keyword evidence="9 11" id="KW-0472">Membrane</keyword>
<feature type="compositionally biased region" description="Basic residues" evidence="12">
    <location>
        <begin position="9"/>
        <end position="21"/>
    </location>
</feature>